<accession>A0A364K1Z8</accession>
<dbReference type="SUPFAM" id="SSF56214">
    <property type="entry name" value="4'-phosphopantetheinyl transferase"/>
    <property type="match status" value="1"/>
</dbReference>
<dbReference type="GO" id="GO:0005737">
    <property type="term" value="C:cytoplasm"/>
    <property type="evidence" value="ECO:0007669"/>
    <property type="project" value="UniProtKB-SubCell"/>
</dbReference>
<dbReference type="OrthoDB" id="517356at2"/>
<keyword evidence="7 8" id="KW-0275">Fatty acid biosynthesis</keyword>
<dbReference type="NCBIfam" id="TIGR00556">
    <property type="entry name" value="pantethn_trn"/>
    <property type="match status" value="1"/>
</dbReference>
<keyword evidence="8" id="KW-0963">Cytoplasm</keyword>
<keyword evidence="4 8" id="KW-0276">Fatty acid metabolism</keyword>
<keyword evidence="11" id="KW-1185">Reference proteome</keyword>
<evidence type="ECO:0000256" key="1">
    <source>
        <dbReference type="ARBA" id="ARBA00022516"/>
    </source>
</evidence>
<dbReference type="AlphaFoldDB" id="A0A364K1Z8"/>
<evidence type="ECO:0000313" key="11">
    <source>
        <dbReference type="Proteomes" id="UP000251213"/>
    </source>
</evidence>
<dbReference type="InterPro" id="IPR008278">
    <property type="entry name" value="4-PPantetheinyl_Trfase_dom"/>
</dbReference>
<gene>
    <name evidence="8" type="primary">acpS</name>
    <name evidence="10" type="ORF">DL897_14740</name>
</gene>
<protein>
    <recommendedName>
        <fullName evidence="8">Holo-[acyl-carrier-protein] synthase</fullName>
        <shortName evidence="8">Holo-ACP synthase</shortName>
        <ecNumber evidence="8">2.7.8.7</ecNumber>
    </recommendedName>
    <alternativeName>
        <fullName evidence="8">4'-phosphopantetheinyl transferase AcpS</fullName>
    </alternativeName>
</protein>
<evidence type="ECO:0000256" key="5">
    <source>
        <dbReference type="ARBA" id="ARBA00022842"/>
    </source>
</evidence>
<dbReference type="EC" id="2.7.8.7" evidence="8"/>
<dbReference type="HAMAP" id="MF_00101">
    <property type="entry name" value="AcpS"/>
    <property type="match status" value="1"/>
</dbReference>
<feature type="binding site" evidence="8">
    <location>
        <position position="8"/>
    </location>
    <ligand>
        <name>Mg(2+)</name>
        <dbReference type="ChEBI" id="CHEBI:18420"/>
    </ligand>
</feature>
<dbReference type="GO" id="GO:0008897">
    <property type="term" value="F:holo-[acyl-carrier-protein] synthase activity"/>
    <property type="evidence" value="ECO:0007669"/>
    <property type="project" value="UniProtKB-UniRule"/>
</dbReference>
<dbReference type="GO" id="GO:0000287">
    <property type="term" value="F:magnesium ion binding"/>
    <property type="evidence" value="ECO:0007669"/>
    <property type="project" value="UniProtKB-UniRule"/>
</dbReference>
<comment type="function">
    <text evidence="8">Transfers the 4'-phosphopantetheine moiety from coenzyme A to a Ser of acyl-carrier-protein.</text>
</comment>
<dbReference type="Proteomes" id="UP000251213">
    <property type="component" value="Unassembled WGS sequence"/>
</dbReference>
<keyword evidence="1 8" id="KW-0444">Lipid biosynthesis</keyword>
<comment type="cofactor">
    <cofactor evidence="8">
        <name>Mg(2+)</name>
        <dbReference type="ChEBI" id="CHEBI:18420"/>
    </cofactor>
</comment>
<proteinExistence type="inferred from homology"/>
<evidence type="ECO:0000256" key="8">
    <source>
        <dbReference type="HAMAP-Rule" id="MF_00101"/>
    </source>
</evidence>
<dbReference type="GO" id="GO:0006633">
    <property type="term" value="P:fatty acid biosynthetic process"/>
    <property type="evidence" value="ECO:0007669"/>
    <property type="project" value="UniProtKB-UniRule"/>
</dbReference>
<evidence type="ECO:0000256" key="6">
    <source>
        <dbReference type="ARBA" id="ARBA00023098"/>
    </source>
</evidence>
<reference evidence="10 11" key="2">
    <citation type="submission" date="2018-06" db="EMBL/GenBank/DDBJ databases">
        <authorList>
            <person name="Zhirakovskaya E."/>
        </authorList>
    </citation>
    <scope>NUCLEOTIDE SEQUENCE [LARGE SCALE GENOMIC DNA]</scope>
    <source>
        <strain evidence="10 11">FBKL4.011</strain>
    </source>
</reference>
<comment type="catalytic activity">
    <reaction evidence="8">
        <text>apo-[ACP] + CoA = holo-[ACP] + adenosine 3',5'-bisphosphate + H(+)</text>
        <dbReference type="Rhea" id="RHEA:12068"/>
        <dbReference type="Rhea" id="RHEA-COMP:9685"/>
        <dbReference type="Rhea" id="RHEA-COMP:9690"/>
        <dbReference type="ChEBI" id="CHEBI:15378"/>
        <dbReference type="ChEBI" id="CHEBI:29999"/>
        <dbReference type="ChEBI" id="CHEBI:57287"/>
        <dbReference type="ChEBI" id="CHEBI:58343"/>
        <dbReference type="ChEBI" id="CHEBI:64479"/>
        <dbReference type="EC" id="2.7.8.7"/>
    </reaction>
</comment>
<comment type="caution">
    <text evidence="10">The sequence shown here is derived from an EMBL/GenBank/DDBJ whole genome shotgun (WGS) entry which is preliminary data.</text>
</comment>
<dbReference type="Pfam" id="PF01648">
    <property type="entry name" value="ACPS"/>
    <property type="match status" value="1"/>
</dbReference>
<reference evidence="10 11" key="1">
    <citation type="submission" date="2018-06" db="EMBL/GenBank/DDBJ databases">
        <title>Thermoflavimicrobium daqus sp. nov., a thermophilic microbe isolated from Moutai-flavour Daqu.</title>
        <authorList>
            <person name="Wang X."/>
            <person name="Zhou H."/>
        </authorList>
    </citation>
    <scope>NUCLEOTIDE SEQUENCE [LARGE SCALE GENOMIC DNA]</scope>
    <source>
        <strain evidence="10 11">FBKL4.011</strain>
    </source>
</reference>
<evidence type="ECO:0000259" key="9">
    <source>
        <dbReference type="Pfam" id="PF01648"/>
    </source>
</evidence>
<name>A0A364K1Z8_9BACL</name>
<dbReference type="Gene3D" id="3.90.470.20">
    <property type="entry name" value="4'-phosphopantetheinyl transferase domain"/>
    <property type="match status" value="1"/>
</dbReference>
<dbReference type="NCBIfam" id="TIGR00516">
    <property type="entry name" value="acpS"/>
    <property type="match status" value="1"/>
</dbReference>
<dbReference type="InterPro" id="IPR004568">
    <property type="entry name" value="Ppantetheine-prot_Trfase_dom"/>
</dbReference>
<comment type="similarity">
    <text evidence="8">Belongs to the P-Pant transferase superfamily. AcpS family.</text>
</comment>
<dbReference type="RefSeq" id="WP_113659893.1">
    <property type="nucleotide sequence ID" value="NZ_KZ845672.1"/>
</dbReference>
<evidence type="ECO:0000256" key="7">
    <source>
        <dbReference type="ARBA" id="ARBA00023160"/>
    </source>
</evidence>
<dbReference type="EMBL" id="QJKK01000010">
    <property type="protein sequence ID" value="RAL22049.1"/>
    <property type="molecule type" value="Genomic_DNA"/>
</dbReference>
<keyword evidence="5 8" id="KW-0460">Magnesium</keyword>
<evidence type="ECO:0000256" key="4">
    <source>
        <dbReference type="ARBA" id="ARBA00022832"/>
    </source>
</evidence>
<comment type="subcellular location">
    <subcellularLocation>
        <location evidence="8">Cytoplasm</location>
    </subcellularLocation>
</comment>
<keyword evidence="3 8" id="KW-0479">Metal-binding</keyword>
<feature type="binding site" evidence="8">
    <location>
        <position position="55"/>
    </location>
    <ligand>
        <name>Mg(2+)</name>
        <dbReference type="ChEBI" id="CHEBI:18420"/>
    </ligand>
</feature>
<evidence type="ECO:0000313" key="10">
    <source>
        <dbReference type="EMBL" id="RAL22049.1"/>
    </source>
</evidence>
<evidence type="ECO:0000256" key="3">
    <source>
        <dbReference type="ARBA" id="ARBA00022723"/>
    </source>
</evidence>
<organism evidence="10 11">
    <name type="scientific">Thermoflavimicrobium daqui</name>
    <dbReference type="NCBI Taxonomy" id="2137476"/>
    <lineage>
        <taxon>Bacteria</taxon>
        <taxon>Bacillati</taxon>
        <taxon>Bacillota</taxon>
        <taxon>Bacilli</taxon>
        <taxon>Bacillales</taxon>
        <taxon>Thermoactinomycetaceae</taxon>
        <taxon>Thermoflavimicrobium</taxon>
    </lineage>
</organism>
<evidence type="ECO:0000256" key="2">
    <source>
        <dbReference type="ARBA" id="ARBA00022679"/>
    </source>
</evidence>
<keyword evidence="2 8" id="KW-0808">Transferase</keyword>
<feature type="domain" description="4'-phosphopantetheinyl transferase" evidence="9">
    <location>
        <begin position="4"/>
        <end position="119"/>
    </location>
</feature>
<sequence>MIFGIGTDIIELERIQKVGTDRLTKRILTPSEKEQLPDQLHRQVEYLAGRFAAKEAISKALGTGIGEIVSFLDLTILNNTKGAPEVSISEKVSAYFFIGKSMKVHLSISHSEKYAVAIAVIEVNEA</sequence>
<keyword evidence="6 8" id="KW-0443">Lipid metabolism</keyword>
<dbReference type="InterPro" id="IPR037143">
    <property type="entry name" value="4-PPantetheinyl_Trfase_dom_sf"/>
</dbReference>
<dbReference type="InterPro" id="IPR002582">
    <property type="entry name" value="ACPS"/>
</dbReference>